<evidence type="ECO:0000256" key="1">
    <source>
        <dbReference type="ARBA" id="ARBA00004191"/>
    </source>
</evidence>
<dbReference type="GO" id="GO:0005975">
    <property type="term" value="P:carbohydrate metabolic process"/>
    <property type="evidence" value="ECO:0007669"/>
    <property type="project" value="InterPro"/>
</dbReference>
<accession>A0A6J1DIR2</accession>
<evidence type="ECO:0000256" key="5">
    <source>
        <dbReference type="ARBA" id="ARBA00022801"/>
    </source>
</evidence>
<dbReference type="GO" id="GO:0004650">
    <property type="term" value="F:polygalacturonase activity"/>
    <property type="evidence" value="ECO:0007669"/>
    <property type="project" value="InterPro"/>
</dbReference>
<feature type="signal peptide" evidence="10">
    <location>
        <begin position="1"/>
        <end position="33"/>
    </location>
</feature>
<gene>
    <name evidence="12" type="primary">LOC111021293</name>
</gene>
<evidence type="ECO:0000256" key="4">
    <source>
        <dbReference type="ARBA" id="ARBA00022525"/>
    </source>
</evidence>
<dbReference type="Gene3D" id="2.160.20.10">
    <property type="entry name" value="Single-stranded right-handed beta-helix, Pectin lyase-like"/>
    <property type="match status" value="1"/>
</dbReference>
<evidence type="ECO:0000256" key="8">
    <source>
        <dbReference type="RuleBase" id="RU361169"/>
    </source>
</evidence>
<keyword evidence="4" id="KW-0964">Secreted</keyword>
<evidence type="ECO:0000313" key="12">
    <source>
        <dbReference type="RefSeq" id="XP_022153883.1"/>
    </source>
</evidence>
<dbReference type="Proteomes" id="UP000504603">
    <property type="component" value="Unplaced"/>
</dbReference>
<keyword evidence="6 8" id="KW-0326">Glycosidase</keyword>
<evidence type="ECO:0000256" key="3">
    <source>
        <dbReference type="ARBA" id="ARBA00022512"/>
    </source>
</evidence>
<comment type="similarity">
    <text evidence="2 8">Belongs to the glycosyl hydrolase 28 family.</text>
</comment>
<dbReference type="InterPro" id="IPR012334">
    <property type="entry name" value="Pectin_lyas_fold"/>
</dbReference>
<dbReference type="OrthoDB" id="187139at2759"/>
<dbReference type="InterPro" id="IPR011050">
    <property type="entry name" value="Pectin_lyase_fold/virulence"/>
</dbReference>
<dbReference type="PROSITE" id="PS51257">
    <property type="entry name" value="PROKAR_LIPOPROTEIN"/>
    <property type="match status" value="1"/>
</dbReference>
<feature type="compositionally biased region" description="Polar residues" evidence="9">
    <location>
        <begin position="362"/>
        <end position="371"/>
    </location>
</feature>
<dbReference type="RefSeq" id="XP_022153883.1">
    <property type="nucleotide sequence ID" value="XM_022298191.1"/>
</dbReference>
<keyword evidence="11" id="KW-1185">Reference proteome</keyword>
<keyword evidence="5 8" id="KW-0378">Hydrolase</keyword>
<dbReference type="GO" id="GO:0071555">
    <property type="term" value="P:cell wall organization"/>
    <property type="evidence" value="ECO:0007669"/>
    <property type="project" value="UniProtKB-KW"/>
</dbReference>
<organism evidence="11 12">
    <name type="scientific">Momordica charantia</name>
    <name type="common">Bitter gourd</name>
    <name type="synonym">Balsam pear</name>
    <dbReference type="NCBI Taxonomy" id="3673"/>
    <lineage>
        <taxon>Eukaryota</taxon>
        <taxon>Viridiplantae</taxon>
        <taxon>Streptophyta</taxon>
        <taxon>Embryophyta</taxon>
        <taxon>Tracheophyta</taxon>
        <taxon>Spermatophyta</taxon>
        <taxon>Magnoliopsida</taxon>
        <taxon>eudicotyledons</taxon>
        <taxon>Gunneridae</taxon>
        <taxon>Pentapetalae</taxon>
        <taxon>rosids</taxon>
        <taxon>fabids</taxon>
        <taxon>Cucurbitales</taxon>
        <taxon>Cucurbitaceae</taxon>
        <taxon>Momordiceae</taxon>
        <taxon>Momordica</taxon>
    </lineage>
</organism>
<dbReference type="InterPro" id="IPR000743">
    <property type="entry name" value="Glyco_hydro_28"/>
</dbReference>
<reference evidence="12" key="1">
    <citation type="submission" date="2025-08" db="UniProtKB">
        <authorList>
            <consortium name="RefSeq"/>
        </authorList>
    </citation>
    <scope>IDENTIFICATION</scope>
    <source>
        <strain evidence="12">OHB3-1</strain>
    </source>
</reference>
<name>A0A6J1DIR2_MOMCH</name>
<dbReference type="AlphaFoldDB" id="A0A6J1DIR2"/>
<evidence type="ECO:0000256" key="9">
    <source>
        <dbReference type="SAM" id="MobiDB-lite"/>
    </source>
</evidence>
<feature type="compositionally biased region" description="Basic and acidic residues" evidence="9">
    <location>
        <begin position="397"/>
        <end position="408"/>
    </location>
</feature>
<feature type="chain" id="PRO_5026665677" evidence="10">
    <location>
        <begin position="34"/>
        <end position="433"/>
    </location>
</feature>
<evidence type="ECO:0000256" key="6">
    <source>
        <dbReference type="ARBA" id="ARBA00023295"/>
    </source>
</evidence>
<evidence type="ECO:0000256" key="7">
    <source>
        <dbReference type="ARBA" id="ARBA00023316"/>
    </source>
</evidence>
<evidence type="ECO:0000256" key="2">
    <source>
        <dbReference type="ARBA" id="ARBA00008834"/>
    </source>
</evidence>
<keyword evidence="10" id="KW-0732">Signal</keyword>
<dbReference type="Pfam" id="PF00295">
    <property type="entry name" value="Glyco_hydro_28"/>
    <property type="match status" value="1"/>
</dbReference>
<protein>
    <submittedName>
        <fullName evidence="12">Polygalacturonase ADPG2-like</fullName>
    </submittedName>
</protein>
<dbReference type="SUPFAM" id="SSF51126">
    <property type="entry name" value="Pectin lyase-like"/>
    <property type="match status" value="1"/>
</dbReference>
<feature type="region of interest" description="Disordered" evidence="9">
    <location>
        <begin position="339"/>
        <end position="412"/>
    </location>
</feature>
<dbReference type="KEGG" id="mcha:111021293"/>
<feature type="compositionally biased region" description="Basic and acidic residues" evidence="9">
    <location>
        <begin position="372"/>
        <end position="388"/>
    </location>
</feature>
<evidence type="ECO:0000313" key="11">
    <source>
        <dbReference type="Proteomes" id="UP000504603"/>
    </source>
</evidence>
<comment type="subcellular location">
    <subcellularLocation>
        <location evidence="1">Secreted</location>
        <location evidence="1">Cell wall</location>
    </subcellularLocation>
</comment>
<dbReference type="PANTHER" id="PTHR31375">
    <property type="match status" value="1"/>
</dbReference>
<evidence type="ECO:0000256" key="10">
    <source>
        <dbReference type="SAM" id="SignalP"/>
    </source>
</evidence>
<sequence length="433" mass="45160">MAIPERSHAAAAARRLIILGMAWLSCMAWCSSAVAPNFFGDFSDGRGRSLAAAAPATPAKAGAAQAGIAPEAAKVGAAPEAAPAGAAPEAAKDGAAKAGAAPAAAPAGAAPAGAASGGKVIDVKAHGAVPDGKKVSTQAFMNAWVEACRSTGPTKLLFSAGTFLIGPVVFAGPCTASPMTVEIQGTVKATTDLSEYSGPDWILFESVNDLTITGSGTFDGQGQEVWKFNDCSQNPRCVLLAHTIKLNKVKKGLVEHVSSVNAKAFHFFLCRRLDHKCICASIDTNKANVRKRTSKLCCDELTQTTNRASTEQDNEDHNSHQLSVDDIFSTPVNIHKAGIEEGSSIPINAAKTKNGHAPTIEEGQSNPSGNTTHDDIDHIEIDGEKHSQMEISSTSSDHTERYEGDENHPTSMLVPSSCEAEVVIAAEYFISNP</sequence>
<keyword evidence="7" id="KW-0961">Cell wall biogenesis/degradation</keyword>
<proteinExistence type="inferred from homology"/>
<dbReference type="GeneID" id="111021293"/>
<keyword evidence="3" id="KW-0134">Cell wall</keyword>